<dbReference type="RefSeq" id="WP_004047925.1">
    <property type="nucleotide sequence ID" value="NZ_AOJE01000026.1"/>
</dbReference>
<feature type="transmembrane region" description="Helical" evidence="1">
    <location>
        <begin position="32"/>
        <end position="53"/>
    </location>
</feature>
<accession>M0E289</accession>
<dbReference type="PATRIC" id="fig|1227484.4.peg.1607"/>
<evidence type="ECO:0000256" key="1">
    <source>
        <dbReference type="SAM" id="Phobius"/>
    </source>
</evidence>
<evidence type="ECO:0000313" key="3">
    <source>
        <dbReference type="Proteomes" id="UP000011514"/>
    </source>
</evidence>
<dbReference type="AlphaFoldDB" id="M0E289"/>
<evidence type="ECO:0000313" key="2">
    <source>
        <dbReference type="EMBL" id="ELZ40459.1"/>
    </source>
</evidence>
<gene>
    <name evidence="2" type="ORF">C471_07980</name>
</gene>
<sequence length="64" mass="6694">MNSRVILPLSIFGAFLLGFGLSFVIFPDPTGVLPLAGGVVLTGVLSPVFYVGLQRIAASNERST</sequence>
<organism evidence="2 3">
    <name type="scientific">Halorubrum saccharovorum DSM 1137</name>
    <dbReference type="NCBI Taxonomy" id="1227484"/>
    <lineage>
        <taxon>Archaea</taxon>
        <taxon>Methanobacteriati</taxon>
        <taxon>Methanobacteriota</taxon>
        <taxon>Stenosarchaea group</taxon>
        <taxon>Halobacteria</taxon>
        <taxon>Halobacteriales</taxon>
        <taxon>Haloferacaceae</taxon>
        <taxon>Halorubrum</taxon>
    </lineage>
</organism>
<proteinExistence type="predicted"/>
<dbReference type="Proteomes" id="UP000011514">
    <property type="component" value="Unassembled WGS sequence"/>
</dbReference>
<dbReference type="OrthoDB" id="382674at2157"/>
<comment type="caution">
    <text evidence="2">The sequence shown here is derived from an EMBL/GenBank/DDBJ whole genome shotgun (WGS) entry which is preliminary data.</text>
</comment>
<keyword evidence="1" id="KW-1133">Transmembrane helix</keyword>
<keyword evidence="1" id="KW-0812">Transmembrane</keyword>
<dbReference type="EMBL" id="AOJE01000026">
    <property type="protein sequence ID" value="ELZ40459.1"/>
    <property type="molecule type" value="Genomic_DNA"/>
</dbReference>
<feature type="transmembrane region" description="Helical" evidence="1">
    <location>
        <begin position="7"/>
        <end position="26"/>
    </location>
</feature>
<keyword evidence="3" id="KW-1185">Reference proteome</keyword>
<name>M0E289_9EURY</name>
<reference evidence="2 3" key="1">
    <citation type="journal article" date="2014" name="PLoS Genet.">
        <title>Phylogenetically driven sequencing of extremely halophilic archaea reveals strategies for static and dynamic osmo-response.</title>
        <authorList>
            <person name="Becker E.A."/>
            <person name="Seitzer P.M."/>
            <person name="Tritt A."/>
            <person name="Larsen D."/>
            <person name="Krusor M."/>
            <person name="Yao A.I."/>
            <person name="Wu D."/>
            <person name="Madern D."/>
            <person name="Eisen J.A."/>
            <person name="Darling A.E."/>
            <person name="Facciotti M.T."/>
        </authorList>
    </citation>
    <scope>NUCLEOTIDE SEQUENCE [LARGE SCALE GENOMIC DNA]</scope>
    <source>
        <strain evidence="2 3">DSM 1137</strain>
    </source>
</reference>
<protein>
    <submittedName>
        <fullName evidence="2">Uncharacterized protein</fullName>
    </submittedName>
</protein>
<keyword evidence="1" id="KW-0472">Membrane</keyword>